<dbReference type="RefSeq" id="WP_160939454.1">
    <property type="nucleotide sequence ID" value="NZ_SNVJ01000039.1"/>
</dbReference>
<organism evidence="2 3">
    <name type="scientific">Teichococcus coralli</name>
    <dbReference type="NCBI Taxonomy" id="2545983"/>
    <lineage>
        <taxon>Bacteria</taxon>
        <taxon>Pseudomonadati</taxon>
        <taxon>Pseudomonadota</taxon>
        <taxon>Alphaproteobacteria</taxon>
        <taxon>Acetobacterales</taxon>
        <taxon>Roseomonadaceae</taxon>
        <taxon>Roseomonas</taxon>
    </lineage>
</organism>
<evidence type="ECO:0000313" key="2">
    <source>
        <dbReference type="EMBL" id="MXP66048.1"/>
    </source>
</evidence>
<dbReference type="PROSITE" id="PS50213">
    <property type="entry name" value="FAS1"/>
    <property type="match status" value="1"/>
</dbReference>
<proteinExistence type="predicted"/>
<evidence type="ECO:0000313" key="3">
    <source>
        <dbReference type="Proteomes" id="UP000460715"/>
    </source>
</evidence>
<dbReference type="InterPro" id="IPR000782">
    <property type="entry name" value="FAS1_domain"/>
</dbReference>
<gene>
    <name evidence="2" type="ORF">E0493_22140</name>
</gene>
<accession>A0A845BGN0</accession>
<dbReference type="AlphaFoldDB" id="A0A845BGN0"/>
<reference evidence="2 3" key="1">
    <citation type="submission" date="2019-03" db="EMBL/GenBank/DDBJ databases">
        <title>Roseomonas sp. a novel Roseomonas species isolated from Sea whip Gorgonian.</title>
        <authorList>
            <person name="Li F."/>
            <person name="Pan X."/>
            <person name="Huang S."/>
            <person name="Li Z."/>
            <person name="Meng B."/>
        </authorList>
    </citation>
    <scope>NUCLEOTIDE SEQUENCE [LARGE SCALE GENOMIC DNA]</scope>
    <source>
        <strain evidence="2 3">M0104</strain>
    </source>
</reference>
<keyword evidence="3" id="KW-1185">Reference proteome</keyword>
<protein>
    <recommendedName>
        <fullName evidence="1">FAS1 domain-containing protein</fullName>
    </recommendedName>
</protein>
<dbReference type="Gene3D" id="2.30.180.10">
    <property type="entry name" value="FAS1 domain"/>
    <property type="match status" value="1"/>
</dbReference>
<dbReference type="Pfam" id="PF02469">
    <property type="entry name" value="Fasciclin"/>
    <property type="match status" value="1"/>
</dbReference>
<dbReference type="InterPro" id="IPR036378">
    <property type="entry name" value="FAS1_dom_sf"/>
</dbReference>
<comment type="caution">
    <text evidence="2">The sequence shown here is derived from an EMBL/GenBank/DDBJ whole genome shotgun (WGS) entry which is preliminary data.</text>
</comment>
<dbReference type="Proteomes" id="UP000460715">
    <property type="component" value="Unassembled WGS sequence"/>
</dbReference>
<dbReference type="EMBL" id="SNVJ01000039">
    <property type="protein sequence ID" value="MXP66048.1"/>
    <property type="molecule type" value="Genomic_DNA"/>
</dbReference>
<dbReference type="SUPFAM" id="SSF82153">
    <property type="entry name" value="FAS1 domain"/>
    <property type="match status" value="1"/>
</dbReference>
<evidence type="ECO:0000259" key="1">
    <source>
        <dbReference type="PROSITE" id="PS50213"/>
    </source>
</evidence>
<name>A0A845BGN0_9PROT</name>
<dbReference type="OrthoDB" id="9800666at2"/>
<sequence length="183" mass="19740">MLKQHSNGMALNVIGRRPLGVAAIGAALAPTALSLRAVPAVAQSRTAYDLINSARAVSMFAEILKNHNLASEFSAQGDFGFFIPVDGAIERVPALVVERFRRDKEYARQIVLNHITDYTGLISMFEGQQGMTGQSQKVKTRAGYTLTLEMGAGLPRLGGYPITYTNIRGSNGYCHALDGVLLI</sequence>
<feature type="domain" description="FAS1" evidence="1">
    <location>
        <begin position="44"/>
        <end position="181"/>
    </location>
</feature>